<dbReference type="Proteomes" id="UP001432322">
    <property type="component" value="Unassembled WGS sequence"/>
</dbReference>
<proteinExistence type="predicted"/>
<name>A0AAV5W7I2_9BILA</name>
<protein>
    <submittedName>
        <fullName evidence="1">Uncharacterized protein</fullName>
    </submittedName>
</protein>
<evidence type="ECO:0000313" key="2">
    <source>
        <dbReference type="Proteomes" id="UP001432322"/>
    </source>
</evidence>
<keyword evidence="2" id="KW-1185">Reference proteome</keyword>
<dbReference type="AlphaFoldDB" id="A0AAV5W7I2"/>
<sequence>FENQRDRWLECFKKFRMHFVTVVVVTHGSDSWNKCNELRLVEMDRFTNNILRMDESGQLLCGTKLLPENNDQAACEMSVEVMLCDKVLNESQLQRCADAEYTDKNPRRIRYFSTCARCHPQEESQ</sequence>
<gene>
    <name evidence="1" type="ORF">PFISCL1PPCAC_17652</name>
</gene>
<dbReference type="EMBL" id="BTSY01000005">
    <property type="protein sequence ID" value="GMT26355.1"/>
    <property type="molecule type" value="Genomic_DNA"/>
</dbReference>
<feature type="non-terminal residue" evidence="1">
    <location>
        <position position="1"/>
    </location>
</feature>
<comment type="caution">
    <text evidence="1">The sequence shown here is derived from an EMBL/GenBank/DDBJ whole genome shotgun (WGS) entry which is preliminary data.</text>
</comment>
<organism evidence="1 2">
    <name type="scientific">Pristionchus fissidentatus</name>
    <dbReference type="NCBI Taxonomy" id="1538716"/>
    <lineage>
        <taxon>Eukaryota</taxon>
        <taxon>Metazoa</taxon>
        <taxon>Ecdysozoa</taxon>
        <taxon>Nematoda</taxon>
        <taxon>Chromadorea</taxon>
        <taxon>Rhabditida</taxon>
        <taxon>Rhabditina</taxon>
        <taxon>Diplogasteromorpha</taxon>
        <taxon>Diplogasteroidea</taxon>
        <taxon>Neodiplogasteridae</taxon>
        <taxon>Pristionchus</taxon>
    </lineage>
</organism>
<evidence type="ECO:0000313" key="1">
    <source>
        <dbReference type="EMBL" id="GMT26355.1"/>
    </source>
</evidence>
<accession>A0AAV5W7I2</accession>
<reference evidence="1" key="1">
    <citation type="submission" date="2023-10" db="EMBL/GenBank/DDBJ databases">
        <title>Genome assembly of Pristionchus species.</title>
        <authorList>
            <person name="Yoshida K."/>
            <person name="Sommer R.J."/>
        </authorList>
    </citation>
    <scope>NUCLEOTIDE SEQUENCE</scope>
    <source>
        <strain evidence="1">RS5133</strain>
    </source>
</reference>